<evidence type="ECO:0000313" key="3">
    <source>
        <dbReference type="Proteomes" id="UP000185936"/>
    </source>
</evidence>
<dbReference type="STRING" id="308853.SAMN05421752_101578"/>
<feature type="compositionally biased region" description="Basic and acidic residues" evidence="1">
    <location>
        <begin position="163"/>
        <end position="181"/>
    </location>
</feature>
<accession>A0A1N7CTV3</accession>
<sequence length="259" mass="27535">MSEDHDHDPMADVPMADRTDDLETPDPVETALSATPGDSTRELVSLLGGGVLLLSALRSLGRGQLRAIPKGVAGAGLISYGLRNRRSSESPPFEPRVDEIDSGTEGKETSDEAHAAGERLDAGRESQIDANGKIDDSAQLGDERDGGEGSRIEFTDDAADTGPRSKPDDVGESDDPRRNTDDDATEIDVSDSAMADEVSEAVGPDPEQAQPTQTDATEPEETPSEDASHMNVDPDEEGEDDDPETETTADETEDEDEDQ</sequence>
<organism evidence="2 3">
    <name type="scientific">Natronorubrum thiooxidans</name>
    <dbReference type="NCBI Taxonomy" id="308853"/>
    <lineage>
        <taxon>Archaea</taxon>
        <taxon>Methanobacteriati</taxon>
        <taxon>Methanobacteriota</taxon>
        <taxon>Stenosarchaea group</taxon>
        <taxon>Halobacteria</taxon>
        <taxon>Halobacteriales</taxon>
        <taxon>Natrialbaceae</taxon>
        <taxon>Natronorubrum</taxon>
    </lineage>
</organism>
<evidence type="ECO:0000256" key="1">
    <source>
        <dbReference type="SAM" id="MobiDB-lite"/>
    </source>
</evidence>
<dbReference type="AlphaFoldDB" id="A0A1N7CTV3"/>
<feature type="compositionally biased region" description="Basic and acidic residues" evidence="1">
    <location>
        <begin position="1"/>
        <end position="21"/>
    </location>
</feature>
<feature type="region of interest" description="Disordered" evidence="1">
    <location>
        <begin position="82"/>
        <end position="259"/>
    </location>
</feature>
<feature type="compositionally biased region" description="Basic and acidic residues" evidence="1">
    <location>
        <begin position="95"/>
        <end position="154"/>
    </location>
</feature>
<gene>
    <name evidence="2" type="ORF">SAMN05421752_101578</name>
</gene>
<name>A0A1N7CTV3_9EURY</name>
<dbReference type="RefSeq" id="WP_076607646.1">
    <property type="nucleotide sequence ID" value="NZ_FTNR01000001.1"/>
</dbReference>
<dbReference type="OrthoDB" id="177940at2157"/>
<keyword evidence="3" id="KW-1185">Reference proteome</keyword>
<feature type="region of interest" description="Disordered" evidence="1">
    <location>
        <begin position="1"/>
        <end position="40"/>
    </location>
</feature>
<dbReference type="EMBL" id="FTNR01000001">
    <property type="protein sequence ID" value="SIR67078.1"/>
    <property type="molecule type" value="Genomic_DNA"/>
</dbReference>
<evidence type="ECO:0000313" key="2">
    <source>
        <dbReference type="EMBL" id="SIR67078.1"/>
    </source>
</evidence>
<proteinExistence type="predicted"/>
<protein>
    <submittedName>
        <fullName evidence="2">Uncharacterized protein</fullName>
    </submittedName>
</protein>
<feature type="compositionally biased region" description="Acidic residues" evidence="1">
    <location>
        <begin position="233"/>
        <end position="259"/>
    </location>
</feature>
<dbReference type="Proteomes" id="UP000185936">
    <property type="component" value="Unassembled WGS sequence"/>
</dbReference>
<reference evidence="3" key="1">
    <citation type="submission" date="2017-01" db="EMBL/GenBank/DDBJ databases">
        <authorList>
            <person name="Varghese N."/>
            <person name="Submissions S."/>
        </authorList>
    </citation>
    <scope>NUCLEOTIDE SEQUENCE [LARGE SCALE GENOMIC DNA]</scope>
    <source>
        <strain evidence="3">type strain: HArc-</strain>
    </source>
</reference>